<name>A0A381X929_9ZZZZ</name>
<reference evidence="1" key="1">
    <citation type="submission" date="2018-05" db="EMBL/GenBank/DDBJ databases">
        <authorList>
            <person name="Lanie J.A."/>
            <person name="Ng W.-L."/>
            <person name="Kazmierczak K.M."/>
            <person name="Andrzejewski T.M."/>
            <person name="Davidsen T.M."/>
            <person name="Wayne K.J."/>
            <person name="Tettelin H."/>
            <person name="Glass J.I."/>
            <person name="Rusch D."/>
            <person name="Podicherti R."/>
            <person name="Tsui H.-C.T."/>
            <person name="Winkler M.E."/>
        </authorList>
    </citation>
    <scope>NUCLEOTIDE SEQUENCE</scope>
</reference>
<organism evidence="1">
    <name type="scientific">marine metagenome</name>
    <dbReference type="NCBI Taxonomy" id="408172"/>
    <lineage>
        <taxon>unclassified sequences</taxon>
        <taxon>metagenomes</taxon>
        <taxon>ecological metagenomes</taxon>
    </lineage>
</organism>
<protein>
    <submittedName>
        <fullName evidence="1">Uncharacterized protein</fullName>
    </submittedName>
</protein>
<gene>
    <name evidence="1" type="ORF">METZ01_LOCUS113531</name>
</gene>
<sequence>MNDKQTKFNFVSNEWVDQAEIILNDLVSRFGEEGVSFSVSETFSDAPIEIDSSGIASWYFFIEGKSVRVGKGKTEKTDVRIKYDYAKANVIAKIIYTEEIIAKQKEETEKALEVLTKKGKEFKEPPDYLSELHNRLALLTA</sequence>
<dbReference type="AlphaFoldDB" id="A0A381X929"/>
<evidence type="ECO:0000313" key="1">
    <source>
        <dbReference type="EMBL" id="SVA60677.1"/>
    </source>
</evidence>
<accession>A0A381X929</accession>
<proteinExistence type="predicted"/>
<dbReference type="EMBL" id="UINC01014176">
    <property type="protein sequence ID" value="SVA60677.1"/>
    <property type="molecule type" value="Genomic_DNA"/>
</dbReference>